<dbReference type="GO" id="GO:0005739">
    <property type="term" value="C:mitochondrion"/>
    <property type="evidence" value="ECO:0007669"/>
    <property type="project" value="TreeGrafter"/>
</dbReference>
<dbReference type="OrthoDB" id="10268090at2759"/>
<dbReference type="InParanoid" id="A0A409VNU4"/>
<protein>
    <recommendedName>
        <fullName evidence="3">Saccharopine dehydrogenase NADP binding domain-containing protein</fullName>
    </recommendedName>
</protein>
<evidence type="ECO:0000259" key="3">
    <source>
        <dbReference type="Pfam" id="PF03435"/>
    </source>
</evidence>
<dbReference type="PANTHER" id="PTHR12286">
    <property type="entry name" value="SACCHAROPINE DEHYDROGENASE-LIKE OXIDOREDUCTASE"/>
    <property type="match status" value="1"/>
</dbReference>
<evidence type="ECO:0000256" key="2">
    <source>
        <dbReference type="SAM" id="Phobius"/>
    </source>
</evidence>
<evidence type="ECO:0000313" key="5">
    <source>
        <dbReference type="Proteomes" id="UP000284706"/>
    </source>
</evidence>
<dbReference type="InterPro" id="IPR036291">
    <property type="entry name" value="NAD(P)-bd_dom_sf"/>
</dbReference>
<reference evidence="4 5" key="1">
    <citation type="journal article" date="2018" name="Evol. Lett.">
        <title>Horizontal gene cluster transfer increased hallucinogenic mushroom diversity.</title>
        <authorList>
            <person name="Reynolds H.T."/>
            <person name="Vijayakumar V."/>
            <person name="Gluck-Thaler E."/>
            <person name="Korotkin H.B."/>
            <person name="Matheny P.B."/>
            <person name="Slot J.C."/>
        </authorList>
    </citation>
    <scope>NUCLEOTIDE SEQUENCE [LARGE SCALE GENOMIC DNA]</scope>
    <source>
        <strain evidence="4 5">SRW20</strain>
    </source>
</reference>
<keyword evidence="2" id="KW-0812">Transmembrane</keyword>
<feature type="transmembrane region" description="Helical" evidence="2">
    <location>
        <begin position="289"/>
        <end position="309"/>
    </location>
</feature>
<dbReference type="SUPFAM" id="SSF51735">
    <property type="entry name" value="NAD(P)-binding Rossmann-fold domains"/>
    <property type="match status" value="1"/>
</dbReference>
<comment type="similarity">
    <text evidence="1">Belongs to the saccharopine dehydrogenase family.</text>
</comment>
<feature type="domain" description="Saccharopine dehydrogenase NADP binding" evidence="3">
    <location>
        <begin position="7"/>
        <end position="134"/>
    </location>
</feature>
<keyword evidence="2" id="KW-0472">Membrane</keyword>
<keyword evidence="2" id="KW-1133">Transmembrane helix</keyword>
<dbReference type="AlphaFoldDB" id="A0A409VNU4"/>
<dbReference type="InterPro" id="IPR005097">
    <property type="entry name" value="Sacchrp_dh_NADP-bd"/>
</dbReference>
<sequence length="446" mass="48427">MADKSDILVLGATGFTGALTTRYLAAHPQRSHFTLAIGARSQQKLKKLVQDLNLSSSVKLVQVDVTNEEELEAAVKNTRVVINVVGPYWRWGTPVVRACVRNGVKYVDLTGEPAWLRKIIQEFDYLATKTGAIIVPSCGFDSIPSDVSVHLSNKTLKSAGTLPNGDFLPLGESTTAFRLRGGFSGGTVASFLTSIEEVPRKDTKESNIPFVLSPFVGLRPRPRFVYSLPVPGGKTIKGGVFFMAPTNTQLVRRTFGLLELQAKEEGTKEAQARRYGPQFSYQEFMATPGTLSALTLTATLIIGFGLMMIRPIRAIIKRFLPQPGDGPSDDKMQKGFFSVTNISKSATTPPVVVKSVFKGQGDPGYLLTAIMISEAALCFLLPPVSESAKIQPGQKDNLHALTPLARKGGILTPMTAFGDELLRRLEESGRFEYSSSVIDDAGKKDI</sequence>
<dbReference type="GO" id="GO:0009247">
    <property type="term" value="P:glycolipid biosynthetic process"/>
    <property type="evidence" value="ECO:0007669"/>
    <property type="project" value="TreeGrafter"/>
</dbReference>
<keyword evidence="5" id="KW-1185">Reference proteome</keyword>
<comment type="caution">
    <text evidence="4">The sequence shown here is derived from an EMBL/GenBank/DDBJ whole genome shotgun (WGS) entry which is preliminary data.</text>
</comment>
<dbReference type="GO" id="GO:0005886">
    <property type="term" value="C:plasma membrane"/>
    <property type="evidence" value="ECO:0007669"/>
    <property type="project" value="TreeGrafter"/>
</dbReference>
<organism evidence="4 5">
    <name type="scientific">Gymnopilus dilepis</name>
    <dbReference type="NCBI Taxonomy" id="231916"/>
    <lineage>
        <taxon>Eukaryota</taxon>
        <taxon>Fungi</taxon>
        <taxon>Dikarya</taxon>
        <taxon>Basidiomycota</taxon>
        <taxon>Agaricomycotina</taxon>
        <taxon>Agaricomycetes</taxon>
        <taxon>Agaricomycetidae</taxon>
        <taxon>Agaricales</taxon>
        <taxon>Agaricineae</taxon>
        <taxon>Hymenogastraceae</taxon>
        <taxon>Gymnopilus</taxon>
    </lineage>
</organism>
<proteinExistence type="inferred from homology"/>
<dbReference type="Gene3D" id="3.40.50.720">
    <property type="entry name" value="NAD(P)-binding Rossmann-like Domain"/>
    <property type="match status" value="1"/>
</dbReference>
<dbReference type="STRING" id="231916.A0A409VNU4"/>
<dbReference type="Proteomes" id="UP000284706">
    <property type="component" value="Unassembled WGS sequence"/>
</dbReference>
<dbReference type="EMBL" id="NHYE01005605">
    <property type="protein sequence ID" value="PPQ67955.1"/>
    <property type="molecule type" value="Genomic_DNA"/>
</dbReference>
<dbReference type="GO" id="GO:0005811">
    <property type="term" value="C:lipid droplet"/>
    <property type="evidence" value="ECO:0007669"/>
    <property type="project" value="TreeGrafter"/>
</dbReference>
<gene>
    <name evidence="4" type="ORF">CVT26_005835</name>
</gene>
<dbReference type="PANTHER" id="PTHR12286:SF5">
    <property type="entry name" value="SACCHAROPINE DEHYDROGENASE-LIKE OXIDOREDUCTASE"/>
    <property type="match status" value="1"/>
</dbReference>
<accession>A0A409VNU4</accession>
<evidence type="ECO:0000256" key="1">
    <source>
        <dbReference type="ARBA" id="ARBA00038048"/>
    </source>
</evidence>
<dbReference type="InterPro" id="IPR051276">
    <property type="entry name" value="Saccharopine_DH-like_oxidrdct"/>
</dbReference>
<evidence type="ECO:0000313" key="4">
    <source>
        <dbReference type="EMBL" id="PPQ67955.1"/>
    </source>
</evidence>
<name>A0A409VNU4_9AGAR</name>
<dbReference type="Pfam" id="PF03435">
    <property type="entry name" value="Sacchrp_dh_NADP"/>
    <property type="match status" value="1"/>
</dbReference>